<keyword evidence="1" id="KW-1133">Transmembrane helix</keyword>
<organism evidence="2 3">
    <name type="scientific">Chryseobacterium artocarpi</name>
    <dbReference type="NCBI Taxonomy" id="1414727"/>
    <lineage>
        <taxon>Bacteria</taxon>
        <taxon>Pseudomonadati</taxon>
        <taxon>Bacteroidota</taxon>
        <taxon>Flavobacteriia</taxon>
        <taxon>Flavobacteriales</taxon>
        <taxon>Weeksellaceae</taxon>
        <taxon>Chryseobacterium group</taxon>
        <taxon>Chryseobacterium</taxon>
    </lineage>
</organism>
<name>A0A1B8ZZP4_9FLAO</name>
<sequence length="90" mass="10271">MSKTLKLSLLLTVIHILFTILLFKCDELLYTYDLENFAIFILISLVIAALILAIQSRITLLGVLLIIGNSICLVFGLFLWWFALSYTFKV</sequence>
<dbReference type="AlphaFoldDB" id="A0A1B8ZZP4"/>
<keyword evidence="1" id="KW-0812">Transmembrane</keyword>
<evidence type="ECO:0000313" key="2">
    <source>
        <dbReference type="EMBL" id="OCA77065.1"/>
    </source>
</evidence>
<evidence type="ECO:0000256" key="1">
    <source>
        <dbReference type="SAM" id="Phobius"/>
    </source>
</evidence>
<proteinExistence type="predicted"/>
<keyword evidence="3" id="KW-1185">Reference proteome</keyword>
<gene>
    <name evidence="2" type="ORF">BBI01_00955</name>
</gene>
<keyword evidence="1" id="KW-0472">Membrane</keyword>
<evidence type="ECO:0000313" key="3">
    <source>
        <dbReference type="Proteomes" id="UP000092651"/>
    </source>
</evidence>
<comment type="caution">
    <text evidence="2">The sequence shown here is derived from an EMBL/GenBank/DDBJ whole genome shotgun (WGS) entry which is preliminary data.</text>
</comment>
<feature type="transmembrane region" description="Helical" evidence="1">
    <location>
        <begin position="61"/>
        <end position="83"/>
    </location>
</feature>
<protein>
    <submittedName>
        <fullName evidence="2">Uncharacterized protein</fullName>
    </submittedName>
</protein>
<feature type="transmembrane region" description="Helical" evidence="1">
    <location>
        <begin position="7"/>
        <end position="24"/>
    </location>
</feature>
<feature type="transmembrane region" description="Helical" evidence="1">
    <location>
        <begin position="36"/>
        <end position="54"/>
    </location>
</feature>
<dbReference type="EMBL" id="MAYH01000001">
    <property type="protein sequence ID" value="OCA77065.1"/>
    <property type="molecule type" value="Genomic_DNA"/>
</dbReference>
<accession>A0A1B8ZZP4</accession>
<reference evidence="2 3" key="1">
    <citation type="submission" date="2016-07" db="EMBL/GenBank/DDBJ databases">
        <authorList>
            <person name="Jeong J.-J."/>
            <person name="Kim D.W."/>
            <person name="Sang M.K."/>
            <person name="Choi I.-G."/>
            <person name="Kim K.D."/>
        </authorList>
    </citation>
    <scope>NUCLEOTIDE SEQUENCE [LARGE SCALE GENOMIC DNA]</scope>
    <source>
        <strain evidence="2 3">UTM-3</strain>
    </source>
</reference>
<dbReference type="Proteomes" id="UP000092651">
    <property type="component" value="Unassembled WGS sequence"/>
</dbReference>